<keyword evidence="3" id="KW-1185">Reference proteome</keyword>
<feature type="region of interest" description="Disordered" evidence="1">
    <location>
        <begin position="1"/>
        <end position="100"/>
    </location>
</feature>
<dbReference type="EMBL" id="BAAAHB010000189">
    <property type="protein sequence ID" value="GAA0498434.1"/>
    <property type="molecule type" value="Genomic_DNA"/>
</dbReference>
<name>A0ABP3LGT2_9ACTN</name>
<gene>
    <name evidence="2" type="ORF">GCM10009544_66600</name>
</gene>
<accession>A0ABP3LGT2</accession>
<evidence type="ECO:0000256" key="1">
    <source>
        <dbReference type="SAM" id="MobiDB-lite"/>
    </source>
</evidence>
<evidence type="ECO:0000313" key="2">
    <source>
        <dbReference type="EMBL" id="GAA0498434.1"/>
    </source>
</evidence>
<protein>
    <submittedName>
        <fullName evidence="2">Uncharacterized protein</fullName>
    </submittedName>
</protein>
<comment type="caution">
    <text evidence="2">The sequence shown here is derived from an EMBL/GenBank/DDBJ whole genome shotgun (WGS) entry which is preliminary data.</text>
</comment>
<evidence type="ECO:0000313" key="3">
    <source>
        <dbReference type="Proteomes" id="UP001499895"/>
    </source>
</evidence>
<organism evidence="2 3">
    <name type="scientific">Streptomyces stramineus</name>
    <dbReference type="NCBI Taxonomy" id="173861"/>
    <lineage>
        <taxon>Bacteria</taxon>
        <taxon>Bacillati</taxon>
        <taxon>Actinomycetota</taxon>
        <taxon>Actinomycetes</taxon>
        <taxon>Kitasatosporales</taxon>
        <taxon>Streptomycetaceae</taxon>
        <taxon>Streptomyces</taxon>
    </lineage>
</organism>
<reference evidence="3" key="1">
    <citation type="journal article" date="2019" name="Int. J. Syst. Evol. Microbiol.">
        <title>The Global Catalogue of Microorganisms (GCM) 10K type strain sequencing project: providing services to taxonomists for standard genome sequencing and annotation.</title>
        <authorList>
            <consortium name="The Broad Institute Genomics Platform"/>
            <consortium name="The Broad Institute Genome Sequencing Center for Infectious Disease"/>
            <person name="Wu L."/>
            <person name="Ma J."/>
        </authorList>
    </citation>
    <scope>NUCLEOTIDE SEQUENCE [LARGE SCALE GENOMIC DNA]</scope>
    <source>
        <strain evidence="3">JCM 10649</strain>
    </source>
</reference>
<dbReference type="Proteomes" id="UP001499895">
    <property type="component" value="Unassembled WGS sequence"/>
</dbReference>
<sequence>MLHADLDLHGFCPSEDVGPPMAKPRGGVRGPSRRPFHTLARYGREPSRTLHARSEHGARPGAGGYSSGAFLGKPAMPRQASEVRSWTAVSRGTALSLESQ</sequence>
<proteinExistence type="predicted"/>
<feature type="compositionally biased region" description="Basic and acidic residues" evidence="1">
    <location>
        <begin position="42"/>
        <end position="58"/>
    </location>
</feature>